<dbReference type="EMBL" id="BMCB01000004">
    <property type="protein sequence ID" value="GGA87713.1"/>
    <property type="molecule type" value="Genomic_DNA"/>
</dbReference>
<dbReference type="KEGG" id="smus:C7J88_06215"/>
<gene>
    <name evidence="1" type="ORF">GCM10007183_09870</name>
    <name evidence="2" type="ORF">SAMEA4412661_01915</name>
</gene>
<evidence type="ECO:0000313" key="3">
    <source>
        <dbReference type="Proteomes" id="UP000243706"/>
    </source>
</evidence>
<reference evidence="1" key="1">
    <citation type="journal article" date="2014" name="Int. J. Syst. Evol. Microbiol.">
        <title>Complete genome of a new Firmicutes species belonging to the dominant human colonic microbiota ('Ruminococcus bicirculans') reveals two chromosomes and a selective capacity to utilize plant glucans.</title>
        <authorList>
            <consortium name="NISC Comparative Sequencing Program"/>
            <person name="Wegmann U."/>
            <person name="Louis P."/>
            <person name="Goesmann A."/>
            <person name="Henrissat B."/>
            <person name="Duncan S.H."/>
            <person name="Flint H.J."/>
        </authorList>
    </citation>
    <scope>NUCLEOTIDE SEQUENCE</scope>
    <source>
        <strain evidence="1">CCM 4175</strain>
    </source>
</reference>
<evidence type="ECO:0000313" key="2">
    <source>
        <dbReference type="EMBL" id="SNW04267.1"/>
    </source>
</evidence>
<name>A0A240C8G2_9STAP</name>
<evidence type="ECO:0000313" key="4">
    <source>
        <dbReference type="Proteomes" id="UP000652995"/>
    </source>
</evidence>
<proteinExistence type="predicted"/>
<dbReference type="RefSeq" id="WP_095117817.1">
    <property type="nucleotide sequence ID" value="NZ_BMCB01000004.1"/>
</dbReference>
<keyword evidence="4" id="KW-1185">Reference proteome</keyword>
<sequence>MRKLIDKLMASDTSCYDIYQHTGVNQGIINDLRSGYRSIDDMSFRDVERLSKYAKTLHL</sequence>
<accession>A0A240C8G2</accession>
<evidence type="ECO:0000313" key="1">
    <source>
        <dbReference type="EMBL" id="GGA87713.1"/>
    </source>
</evidence>
<reference evidence="4" key="3">
    <citation type="journal article" date="2019" name="Int. J. Syst. Evol. Microbiol.">
        <title>The Global Catalogue of Microorganisms (GCM) 10K type strain sequencing project: providing services to taxonomists for standard genome sequencing and annotation.</title>
        <authorList>
            <consortium name="The Broad Institute Genomics Platform"/>
            <consortium name="The Broad Institute Genome Sequencing Center for Infectious Disease"/>
            <person name="Wu L."/>
            <person name="Ma J."/>
        </authorList>
    </citation>
    <scope>NUCLEOTIDE SEQUENCE [LARGE SCALE GENOMIC DNA]</scope>
    <source>
        <strain evidence="4">CCM 4175</strain>
    </source>
</reference>
<organism evidence="2 3">
    <name type="scientific">Staphylococcus muscae</name>
    <dbReference type="NCBI Taxonomy" id="1294"/>
    <lineage>
        <taxon>Bacteria</taxon>
        <taxon>Bacillati</taxon>
        <taxon>Bacillota</taxon>
        <taxon>Bacilli</taxon>
        <taxon>Bacillales</taxon>
        <taxon>Staphylococcaceae</taxon>
        <taxon>Staphylococcus</taxon>
    </lineage>
</organism>
<protein>
    <submittedName>
        <fullName evidence="2">Uncharacterized protein</fullName>
    </submittedName>
</protein>
<dbReference type="Proteomes" id="UP000652995">
    <property type="component" value="Unassembled WGS sequence"/>
</dbReference>
<dbReference type="EMBL" id="LT906464">
    <property type="protein sequence ID" value="SNW04267.1"/>
    <property type="molecule type" value="Genomic_DNA"/>
</dbReference>
<dbReference type="Proteomes" id="UP000243706">
    <property type="component" value="Chromosome 1"/>
</dbReference>
<dbReference type="OrthoDB" id="2396788at2"/>
<reference evidence="1" key="4">
    <citation type="submission" date="2024-05" db="EMBL/GenBank/DDBJ databases">
        <authorList>
            <person name="Sun Q."/>
            <person name="Sedlacek I."/>
        </authorList>
    </citation>
    <scope>NUCLEOTIDE SEQUENCE</scope>
    <source>
        <strain evidence="1">CCM 4175</strain>
    </source>
</reference>
<dbReference type="AlphaFoldDB" id="A0A240C8G2"/>
<reference evidence="2 3" key="2">
    <citation type="submission" date="2017-06" db="EMBL/GenBank/DDBJ databases">
        <authorList>
            <consortium name="Pathogen Informatics"/>
        </authorList>
    </citation>
    <scope>NUCLEOTIDE SEQUENCE [LARGE SCALE GENOMIC DNA]</scope>
    <source>
        <strain evidence="2 3">NCTC13833</strain>
    </source>
</reference>